<dbReference type="GO" id="GO:0006120">
    <property type="term" value="P:mitochondrial electron transport, NADH to ubiquinone"/>
    <property type="evidence" value="ECO:0007669"/>
    <property type="project" value="InterPro"/>
</dbReference>
<evidence type="ECO:0000313" key="8">
    <source>
        <dbReference type="EMBL" id="KAJ1721657.1"/>
    </source>
</evidence>
<comment type="caution">
    <text evidence="8">The sequence shown here is derived from an EMBL/GenBank/DDBJ whole genome shotgun (WGS) entry which is preliminary data.</text>
</comment>
<evidence type="ECO:0000256" key="3">
    <source>
        <dbReference type="ARBA" id="ARBA00022792"/>
    </source>
</evidence>
<dbReference type="PANTHER" id="PTHR21382:SF1">
    <property type="entry name" value="NADH DEHYDROGENASE [UBIQUINONE] 1 ALPHA SUBCOMPLEX SUBUNIT 11"/>
    <property type="match status" value="1"/>
</dbReference>
<dbReference type="Proteomes" id="UP001149813">
    <property type="component" value="Unassembled WGS sequence"/>
</dbReference>
<evidence type="ECO:0000313" key="9">
    <source>
        <dbReference type="Proteomes" id="UP001149813"/>
    </source>
</evidence>
<dbReference type="InterPro" id="IPR039205">
    <property type="entry name" value="NDUFA11"/>
</dbReference>
<evidence type="ECO:0008006" key="10">
    <source>
        <dbReference type="Google" id="ProtNLM"/>
    </source>
</evidence>
<dbReference type="GO" id="GO:0005743">
    <property type="term" value="C:mitochondrial inner membrane"/>
    <property type="evidence" value="ECO:0007669"/>
    <property type="project" value="UniProtKB-SubCell"/>
</dbReference>
<dbReference type="Pfam" id="PF02466">
    <property type="entry name" value="Tim17"/>
    <property type="match status" value="1"/>
</dbReference>
<keyword evidence="2 7" id="KW-0812">Transmembrane</keyword>
<accession>A0A9W7XZ93</accession>
<dbReference type="EMBL" id="JANBOJ010000157">
    <property type="protein sequence ID" value="KAJ1721657.1"/>
    <property type="molecule type" value="Genomic_DNA"/>
</dbReference>
<evidence type="ECO:0000256" key="7">
    <source>
        <dbReference type="SAM" id="Phobius"/>
    </source>
</evidence>
<evidence type="ECO:0000256" key="6">
    <source>
        <dbReference type="ARBA" id="ARBA00023136"/>
    </source>
</evidence>
<keyword evidence="3" id="KW-0999">Mitochondrion inner membrane</keyword>
<proteinExistence type="predicted"/>
<sequence length="156" mass="16258">MVDKTQHDEPKDWKKETAKYTLGGAGLGLFVSAFQTAYSPAKGGSALDVFTKHGGTIGFMAAMGGVFAGVDAATAQIRGKDDYVNSAVAGCAAGLIAGVRKRSIPAALGGCAFFATAMGTYDYSGGFEGKMHGMTRTQRDEYRAGLFASAEDLKKH</sequence>
<feature type="transmembrane region" description="Helical" evidence="7">
    <location>
        <begin position="50"/>
        <end position="70"/>
    </location>
</feature>
<evidence type="ECO:0000256" key="1">
    <source>
        <dbReference type="ARBA" id="ARBA00004448"/>
    </source>
</evidence>
<evidence type="ECO:0000256" key="2">
    <source>
        <dbReference type="ARBA" id="ARBA00022692"/>
    </source>
</evidence>
<evidence type="ECO:0000256" key="5">
    <source>
        <dbReference type="ARBA" id="ARBA00023128"/>
    </source>
</evidence>
<dbReference type="GO" id="GO:0045271">
    <property type="term" value="C:respiratory chain complex I"/>
    <property type="evidence" value="ECO:0007669"/>
    <property type="project" value="InterPro"/>
</dbReference>
<evidence type="ECO:0000256" key="4">
    <source>
        <dbReference type="ARBA" id="ARBA00022989"/>
    </source>
</evidence>
<organism evidence="8 9">
    <name type="scientific">Coemansia erecta</name>
    <dbReference type="NCBI Taxonomy" id="147472"/>
    <lineage>
        <taxon>Eukaryota</taxon>
        <taxon>Fungi</taxon>
        <taxon>Fungi incertae sedis</taxon>
        <taxon>Zoopagomycota</taxon>
        <taxon>Kickxellomycotina</taxon>
        <taxon>Kickxellomycetes</taxon>
        <taxon>Kickxellales</taxon>
        <taxon>Kickxellaceae</taxon>
        <taxon>Coemansia</taxon>
    </lineage>
</organism>
<gene>
    <name evidence="8" type="ORF">LPJ53_003846</name>
</gene>
<dbReference type="PANTHER" id="PTHR21382">
    <property type="entry name" value="NADH-UBIQUINONE OXIDOREDUCTASE SUBUNIT"/>
    <property type="match status" value="1"/>
</dbReference>
<feature type="transmembrane region" description="Helical" evidence="7">
    <location>
        <begin position="20"/>
        <end position="38"/>
    </location>
</feature>
<reference evidence="8" key="1">
    <citation type="submission" date="2022-07" db="EMBL/GenBank/DDBJ databases">
        <title>Phylogenomic reconstructions and comparative analyses of Kickxellomycotina fungi.</title>
        <authorList>
            <person name="Reynolds N.K."/>
            <person name="Stajich J.E."/>
            <person name="Barry K."/>
            <person name="Grigoriev I.V."/>
            <person name="Crous P."/>
            <person name="Smith M.E."/>
        </authorList>
    </citation>
    <scope>NUCLEOTIDE SEQUENCE</scope>
    <source>
        <strain evidence="8">NBRC 32514</strain>
    </source>
</reference>
<name>A0A9W7XZ93_9FUNG</name>
<dbReference type="AlphaFoldDB" id="A0A9W7XZ93"/>
<keyword evidence="6 7" id="KW-0472">Membrane</keyword>
<protein>
    <recommendedName>
        <fullName evidence="10">NADH dehydrogenase [ubiquinone] 1 alpha subcomplex subunit 11</fullName>
    </recommendedName>
</protein>
<keyword evidence="5" id="KW-0496">Mitochondrion</keyword>
<keyword evidence="4 7" id="KW-1133">Transmembrane helix</keyword>
<comment type="subcellular location">
    <subcellularLocation>
        <location evidence="1">Mitochondrion inner membrane</location>
        <topology evidence="1">Multi-pass membrane protein</topology>
    </subcellularLocation>
</comment>
<keyword evidence="9" id="KW-1185">Reference proteome</keyword>
<dbReference type="OrthoDB" id="1913277at2759"/>